<dbReference type="AlphaFoldDB" id="A0A382VQZ9"/>
<protein>
    <recommendedName>
        <fullName evidence="2">Inositol monophosphatase</fullName>
    </recommendedName>
</protein>
<accession>A0A382VQZ9</accession>
<dbReference type="GO" id="GO:0007165">
    <property type="term" value="P:signal transduction"/>
    <property type="evidence" value="ECO:0007669"/>
    <property type="project" value="TreeGrafter"/>
</dbReference>
<feature type="non-terminal residue" evidence="1">
    <location>
        <position position="138"/>
    </location>
</feature>
<evidence type="ECO:0008006" key="2">
    <source>
        <dbReference type="Google" id="ProtNLM"/>
    </source>
</evidence>
<dbReference type="Gene3D" id="3.30.540.10">
    <property type="entry name" value="Fructose-1,6-Bisphosphatase, subunit A, domain 1"/>
    <property type="match status" value="1"/>
</dbReference>
<organism evidence="1">
    <name type="scientific">marine metagenome</name>
    <dbReference type="NCBI Taxonomy" id="408172"/>
    <lineage>
        <taxon>unclassified sequences</taxon>
        <taxon>metagenomes</taxon>
        <taxon>ecological metagenomes</taxon>
    </lineage>
</organism>
<dbReference type="EMBL" id="UINC01153899">
    <property type="protein sequence ID" value="SVD48864.1"/>
    <property type="molecule type" value="Genomic_DNA"/>
</dbReference>
<dbReference type="Pfam" id="PF00459">
    <property type="entry name" value="Inositol_P"/>
    <property type="match status" value="1"/>
</dbReference>
<dbReference type="GO" id="GO:0006020">
    <property type="term" value="P:inositol metabolic process"/>
    <property type="evidence" value="ECO:0007669"/>
    <property type="project" value="TreeGrafter"/>
</dbReference>
<dbReference type="PANTHER" id="PTHR20854">
    <property type="entry name" value="INOSITOL MONOPHOSPHATASE"/>
    <property type="match status" value="1"/>
</dbReference>
<dbReference type="InterPro" id="IPR000760">
    <property type="entry name" value="Inositol_monophosphatase-like"/>
</dbReference>
<evidence type="ECO:0000313" key="1">
    <source>
        <dbReference type="EMBL" id="SVD48864.1"/>
    </source>
</evidence>
<dbReference type="GO" id="GO:0008934">
    <property type="term" value="F:inositol monophosphate 1-phosphatase activity"/>
    <property type="evidence" value="ECO:0007669"/>
    <property type="project" value="TreeGrafter"/>
</dbReference>
<proteinExistence type="predicted"/>
<sequence>MAIRSPETNVMVTSATKVARALTRDFGEIEQLQTSRAGSAEFTERAFNYGSSFLKETLTKAHPEREVFLAGVGNSKFNNTGELWIANPICGRINFSHGIPHFAVTIAHVRANETLATVIYDSVHDDLYWAEKGIGAYR</sequence>
<dbReference type="PANTHER" id="PTHR20854:SF4">
    <property type="entry name" value="INOSITOL-1-MONOPHOSPHATASE-RELATED"/>
    <property type="match status" value="1"/>
</dbReference>
<name>A0A382VQZ9_9ZZZZ</name>
<gene>
    <name evidence="1" type="ORF">METZ01_LOCUS401718</name>
</gene>
<reference evidence="1" key="1">
    <citation type="submission" date="2018-05" db="EMBL/GenBank/DDBJ databases">
        <authorList>
            <person name="Lanie J.A."/>
            <person name="Ng W.-L."/>
            <person name="Kazmierczak K.M."/>
            <person name="Andrzejewski T.M."/>
            <person name="Davidsen T.M."/>
            <person name="Wayne K.J."/>
            <person name="Tettelin H."/>
            <person name="Glass J.I."/>
            <person name="Rusch D."/>
            <person name="Podicherti R."/>
            <person name="Tsui H.-C.T."/>
            <person name="Winkler M.E."/>
        </authorList>
    </citation>
    <scope>NUCLEOTIDE SEQUENCE</scope>
</reference>
<dbReference type="SUPFAM" id="SSF56655">
    <property type="entry name" value="Carbohydrate phosphatase"/>
    <property type="match status" value="1"/>
</dbReference>